<dbReference type="HAMAP" id="MF_00109">
    <property type="entry name" value="Shikimate_kinase"/>
    <property type="match status" value="1"/>
</dbReference>
<dbReference type="UniPathway" id="UPA00053">
    <property type="reaction ID" value="UER00088"/>
</dbReference>
<keyword evidence="7" id="KW-0479">Metal-binding</keyword>
<feature type="binding site" evidence="7">
    <location>
        <position position="79"/>
    </location>
    <ligand>
        <name>substrate</name>
    </ligand>
</feature>
<dbReference type="Gene3D" id="3.40.50.300">
    <property type="entry name" value="P-loop containing nucleotide triphosphate hydrolases"/>
    <property type="match status" value="1"/>
</dbReference>
<accession>A0A383U2B0</accession>
<feature type="binding site" evidence="7">
    <location>
        <position position="32"/>
    </location>
    <ligand>
        <name>substrate</name>
    </ligand>
</feature>
<keyword evidence="7" id="KW-0963">Cytoplasm</keyword>
<protein>
    <recommendedName>
        <fullName evidence="7">Shikimate kinase</fullName>
        <shortName evidence="7">SK</shortName>
        <ecNumber evidence="7">2.7.1.71</ecNumber>
    </recommendedName>
</protein>
<keyword evidence="9" id="KW-1185">Reference proteome</keyword>
<keyword evidence="7" id="KW-0460">Magnesium</keyword>
<comment type="function">
    <text evidence="7">Catalyzes the specific phosphorylation of the 3-hydroxyl group of shikimic acid using ATP as a cosubstrate.</text>
</comment>
<sequence>MVLTLVGYMGAGKSTIGKKLAQELNIQFVDLDEFIEEKEQQPIPILFKEKGEIYFRKKENQYLKIFFQKHEKAILSTGGGTPVFYNNMELINQNSFSVYLRANPQQLAQRIFPKIKERPLVAHLSEEDLPEFIAKHLFERSVFYEKAKLTIATDHQSPDEIVGEILQAFKNHQNQP</sequence>
<comment type="cofactor">
    <cofactor evidence="7">
        <name>Mg(2+)</name>
        <dbReference type="ChEBI" id="CHEBI:18420"/>
    </cofactor>
    <text evidence="7">Binds 1 Mg(2+) ion per subunit.</text>
</comment>
<dbReference type="Pfam" id="PF01202">
    <property type="entry name" value="SKI"/>
    <property type="match status" value="1"/>
</dbReference>
<feature type="binding site" evidence="7">
    <location>
        <position position="56"/>
    </location>
    <ligand>
        <name>substrate</name>
    </ligand>
</feature>
<dbReference type="PRINTS" id="PR01100">
    <property type="entry name" value="SHIKIMTKNASE"/>
</dbReference>
<dbReference type="GO" id="GO:0005524">
    <property type="term" value="F:ATP binding"/>
    <property type="evidence" value="ECO:0007669"/>
    <property type="project" value="UniProtKB-UniRule"/>
</dbReference>
<dbReference type="InterPro" id="IPR031322">
    <property type="entry name" value="Shikimate/glucono_kinase"/>
</dbReference>
<dbReference type="CDD" id="cd00464">
    <property type="entry name" value="SK"/>
    <property type="match status" value="1"/>
</dbReference>
<comment type="pathway">
    <text evidence="7">Metabolic intermediate biosynthesis; chorismate biosynthesis; chorismate from D-erythrose 4-phosphate and phosphoenolpyruvate: step 5/7.</text>
</comment>
<dbReference type="SUPFAM" id="SSF52540">
    <property type="entry name" value="P-loop containing nucleoside triphosphate hydrolases"/>
    <property type="match status" value="1"/>
</dbReference>
<keyword evidence="4 7" id="KW-0418">Kinase</keyword>
<feature type="binding site" evidence="7">
    <location>
        <position position="118"/>
    </location>
    <ligand>
        <name>ATP</name>
        <dbReference type="ChEBI" id="CHEBI:30616"/>
    </ligand>
</feature>
<dbReference type="GO" id="GO:0009423">
    <property type="term" value="P:chorismate biosynthetic process"/>
    <property type="evidence" value="ECO:0007669"/>
    <property type="project" value="UniProtKB-UniRule"/>
</dbReference>
<keyword evidence="1 7" id="KW-0028">Amino-acid biosynthesis</keyword>
<dbReference type="EMBL" id="UNSC01000006">
    <property type="protein sequence ID" value="SZD73519.1"/>
    <property type="molecule type" value="Genomic_DNA"/>
</dbReference>
<evidence type="ECO:0000256" key="6">
    <source>
        <dbReference type="ARBA" id="ARBA00023141"/>
    </source>
</evidence>
<dbReference type="InterPro" id="IPR000623">
    <property type="entry name" value="Shikimate_kinase/TSH1"/>
</dbReference>
<feature type="binding site" evidence="7">
    <location>
        <position position="14"/>
    </location>
    <ligand>
        <name>Mg(2+)</name>
        <dbReference type="ChEBI" id="CHEBI:18420"/>
    </ligand>
</feature>
<keyword evidence="3 7" id="KW-0547">Nucleotide-binding</keyword>
<dbReference type="Proteomes" id="UP000262142">
    <property type="component" value="Unassembled WGS sequence"/>
</dbReference>
<comment type="subcellular location">
    <subcellularLocation>
        <location evidence="7">Cytoplasm</location>
    </subcellularLocation>
</comment>
<proteinExistence type="inferred from homology"/>
<dbReference type="InterPro" id="IPR027417">
    <property type="entry name" value="P-loop_NTPase"/>
</dbReference>
<dbReference type="PANTHER" id="PTHR21087:SF16">
    <property type="entry name" value="SHIKIMATE KINASE 1, CHLOROPLASTIC"/>
    <property type="match status" value="1"/>
</dbReference>
<evidence type="ECO:0000256" key="2">
    <source>
        <dbReference type="ARBA" id="ARBA00022679"/>
    </source>
</evidence>
<evidence type="ECO:0000313" key="9">
    <source>
        <dbReference type="Proteomes" id="UP000262142"/>
    </source>
</evidence>
<reference evidence="8 9" key="1">
    <citation type="submission" date="2018-09" db="EMBL/GenBank/DDBJ databases">
        <authorList>
            <consortium name="Pathogen Informatics"/>
        </authorList>
    </citation>
    <scope>NUCLEOTIDE SEQUENCE [LARGE SCALE GENOMIC DNA]</scope>
    <source>
        <strain evidence="8 9">OH-22767</strain>
    </source>
</reference>
<evidence type="ECO:0000256" key="5">
    <source>
        <dbReference type="ARBA" id="ARBA00022840"/>
    </source>
</evidence>
<evidence type="ECO:0000313" key="8">
    <source>
        <dbReference type="EMBL" id="SZD73519.1"/>
    </source>
</evidence>
<name>A0A383U2B0_9FLAO</name>
<dbReference type="GO" id="GO:0005829">
    <property type="term" value="C:cytosol"/>
    <property type="evidence" value="ECO:0007669"/>
    <property type="project" value="TreeGrafter"/>
</dbReference>
<evidence type="ECO:0000256" key="3">
    <source>
        <dbReference type="ARBA" id="ARBA00022741"/>
    </source>
</evidence>
<dbReference type="PANTHER" id="PTHR21087">
    <property type="entry name" value="SHIKIMATE KINASE"/>
    <property type="match status" value="1"/>
</dbReference>
<evidence type="ECO:0000256" key="4">
    <source>
        <dbReference type="ARBA" id="ARBA00022777"/>
    </source>
</evidence>
<feature type="binding site" evidence="7">
    <location>
        <position position="156"/>
    </location>
    <ligand>
        <name>ATP</name>
        <dbReference type="ChEBI" id="CHEBI:30616"/>
    </ligand>
</feature>
<organism evidence="8 9">
    <name type="scientific">Candidatus Ornithobacterium hominis</name>
    <dbReference type="NCBI Taxonomy" id="2497989"/>
    <lineage>
        <taxon>Bacteria</taxon>
        <taxon>Pseudomonadati</taxon>
        <taxon>Bacteroidota</taxon>
        <taxon>Flavobacteriia</taxon>
        <taxon>Flavobacteriales</taxon>
        <taxon>Weeksellaceae</taxon>
        <taxon>Ornithobacterium</taxon>
    </lineage>
</organism>
<feature type="binding site" evidence="7">
    <location>
        <begin position="10"/>
        <end position="15"/>
    </location>
    <ligand>
        <name>ATP</name>
        <dbReference type="ChEBI" id="CHEBI:30616"/>
    </ligand>
</feature>
<dbReference type="AlphaFoldDB" id="A0A383U2B0"/>
<comment type="catalytic activity">
    <reaction evidence="7">
        <text>shikimate + ATP = 3-phosphoshikimate + ADP + H(+)</text>
        <dbReference type="Rhea" id="RHEA:13121"/>
        <dbReference type="ChEBI" id="CHEBI:15378"/>
        <dbReference type="ChEBI" id="CHEBI:30616"/>
        <dbReference type="ChEBI" id="CHEBI:36208"/>
        <dbReference type="ChEBI" id="CHEBI:145989"/>
        <dbReference type="ChEBI" id="CHEBI:456216"/>
        <dbReference type="EC" id="2.7.1.71"/>
    </reaction>
</comment>
<evidence type="ECO:0000256" key="7">
    <source>
        <dbReference type="HAMAP-Rule" id="MF_00109"/>
    </source>
</evidence>
<keyword evidence="5 7" id="KW-0067">ATP-binding</keyword>
<keyword evidence="6 7" id="KW-0057">Aromatic amino acid biosynthesis</keyword>
<dbReference type="GO" id="GO:0004765">
    <property type="term" value="F:shikimate kinase activity"/>
    <property type="evidence" value="ECO:0007669"/>
    <property type="project" value="UniProtKB-UniRule"/>
</dbReference>
<dbReference type="RefSeq" id="WP_119059567.1">
    <property type="nucleotide sequence ID" value="NZ_UNSC01000006.1"/>
</dbReference>
<comment type="subunit">
    <text evidence="7">Monomer.</text>
</comment>
<gene>
    <name evidence="7 8" type="primary">aroK</name>
    <name evidence="8" type="ORF">SAMEA104719789_01329</name>
</gene>
<dbReference type="EC" id="2.7.1.71" evidence="7"/>
<dbReference type="GO" id="GO:0009073">
    <property type="term" value="P:aromatic amino acid family biosynthetic process"/>
    <property type="evidence" value="ECO:0007669"/>
    <property type="project" value="UniProtKB-KW"/>
</dbReference>
<feature type="binding site" evidence="7">
    <location>
        <position position="140"/>
    </location>
    <ligand>
        <name>substrate</name>
    </ligand>
</feature>
<keyword evidence="2 7" id="KW-0808">Transferase</keyword>
<dbReference type="OrthoDB" id="9800332at2"/>
<dbReference type="GO" id="GO:0008652">
    <property type="term" value="P:amino acid biosynthetic process"/>
    <property type="evidence" value="ECO:0007669"/>
    <property type="project" value="UniProtKB-KW"/>
</dbReference>
<dbReference type="GO" id="GO:0000287">
    <property type="term" value="F:magnesium ion binding"/>
    <property type="evidence" value="ECO:0007669"/>
    <property type="project" value="UniProtKB-UniRule"/>
</dbReference>
<comment type="similarity">
    <text evidence="7">Belongs to the shikimate kinase family.</text>
</comment>
<evidence type="ECO:0000256" key="1">
    <source>
        <dbReference type="ARBA" id="ARBA00022605"/>
    </source>
</evidence>